<evidence type="ECO:0000313" key="3">
    <source>
        <dbReference type="EMBL" id="KUL27335.1"/>
    </source>
</evidence>
<dbReference type="Proteomes" id="UP000053923">
    <property type="component" value="Unassembled WGS sequence"/>
</dbReference>
<evidence type="ECO:0000259" key="2">
    <source>
        <dbReference type="Pfam" id="PF19493"/>
    </source>
</evidence>
<evidence type="ECO:0000313" key="4">
    <source>
        <dbReference type="Proteomes" id="UP000053923"/>
    </source>
</evidence>
<dbReference type="AlphaFoldDB" id="A0A101JI54"/>
<sequence length="132" mass="13008">MASGPITVQVGETELLVETVQAGGTQATSRVGDAAESVREAFARAQNAIVEVATSTIAVLDRAGQRAARPDAMEVEFGLKFSAQGNVIVAGSAGEATLRVKLTYNRGAAGSAADPAAPAVPGTGAVSGPAGA</sequence>
<dbReference type="Pfam" id="PF19493">
    <property type="entry name" value="Trypco1"/>
    <property type="match status" value="1"/>
</dbReference>
<comment type="caution">
    <text evidence="3">The sequence shown here is derived from an EMBL/GenBank/DDBJ whole genome shotgun (WGS) entry which is preliminary data.</text>
</comment>
<reference evidence="4" key="1">
    <citation type="submission" date="2015-10" db="EMBL/GenBank/DDBJ databases">
        <authorList>
            <person name="Ju K.-S."/>
            <person name="Doroghazi J.R."/>
            <person name="Metcalf W.W."/>
        </authorList>
    </citation>
    <scope>NUCLEOTIDE SEQUENCE [LARGE SCALE GENOMIC DNA]</scope>
    <source>
        <strain evidence="4">NRRL 3151</strain>
    </source>
</reference>
<dbReference type="RefSeq" id="WP_062707394.1">
    <property type="nucleotide sequence ID" value="NZ_LLZG01000355.1"/>
</dbReference>
<dbReference type="InterPro" id="IPR045794">
    <property type="entry name" value="Trypco1"/>
</dbReference>
<dbReference type="EMBL" id="LLZG01000355">
    <property type="protein sequence ID" value="KUL27335.1"/>
    <property type="molecule type" value="Genomic_DNA"/>
</dbReference>
<protein>
    <recommendedName>
        <fullName evidence="2">Trypsin-co-occurring domain-containing protein</fullName>
    </recommendedName>
</protein>
<name>A0A101JI54_9ACTN</name>
<gene>
    <name evidence="3" type="ORF">ADL12_30270</name>
</gene>
<proteinExistence type="predicted"/>
<feature type="domain" description="Trypsin-co-occurring" evidence="2">
    <location>
        <begin position="12"/>
        <end position="106"/>
    </location>
</feature>
<keyword evidence="4" id="KW-1185">Reference proteome</keyword>
<feature type="region of interest" description="Disordered" evidence="1">
    <location>
        <begin position="109"/>
        <end position="132"/>
    </location>
</feature>
<dbReference type="NCBIfam" id="NF041216">
    <property type="entry name" value="CU044_2847_fam"/>
    <property type="match status" value="1"/>
</dbReference>
<organism evidence="3 4">
    <name type="scientific">Streptomyces regalis</name>
    <dbReference type="NCBI Taxonomy" id="68262"/>
    <lineage>
        <taxon>Bacteria</taxon>
        <taxon>Bacillati</taxon>
        <taxon>Actinomycetota</taxon>
        <taxon>Actinomycetes</taxon>
        <taxon>Kitasatosporales</taxon>
        <taxon>Streptomycetaceae</taxon>
        <taxon>Streptomyces</taxon>
    </lineage>
</organism>
<accession>A0A101JI54</accession>
<evidence type="ECO:0000256" key="1">
    <source>
        <dbReference type="SAM" id="MobiDB-lite"/>
    </source>
</evidence>